<evidence type="ECO:0000256" key="3">
    <source>
        <dbReference type="ARBA" id="ARBA00022676"/>
    </source>
</evidence>
<dbReference type="GO" id="GO:0006493">
    <property type="term" value="P:protein O-linked glycosylation"/>
    <property type="evidence" value="ECO:0007669"/>
    <property type="project" value="InterPro"/>
</dbReference>
<keyword evidence="2" id="KW-1003">Cell membrane</keyword>
<accession>A0A3G2JPA2</accession>
<sequence length="614" mass="66193">MTREQHLVLTPGLPAAEPVRRAPVGRYARLRRHGRRLTPLLVVLLLAQMAAAMVTTAVRQTPTIDEPVYVATATDYLHTHRVRYNPEHPPLGKLLIAAGVAVADPHYDPAYTADQGKAGRHLLYESGNDPWRVMLWARLPVIALTLLCGLVAFAFAREVAGPAGGTVALALYAFSPDLIAHGSLATLDVPAAGFVLTSAWLVWRARRRPVPYLPAAGAALGAAVATKMSALPAVPVLTVLAALSMVSAHRSAQATRPDPVRRRFLPAFRPTVSTRPAPPDRPTPAGRPERQALAWSGMRLPTVGAALLGAAVVAFVALAVVWAAYLAVDPWLRFTPAEPVPAVHGLRGRLVDLLPVPEAYRAGMRMQFGLEDYPWQGYLFGHVYTGSLWYYLPAALLVKTPLGLAALGAAGAVAVVAVRRLRPAAPYLLLPPLVLLAVAMTGARDFGTRYALFVPMFLAVAAGCLPVPHRNRGAGRRWGGFLTGALVLYVAVSSLRTFPYYLPYANEAFGGPAHTHRLLHDSNVDWGQDLGRLADRLRQRYPGERVWLVYKGSGVPSYYGIHAADPRRVPPERVRGLLVVSDSAVAKARGRLAELIAGSRPAGEVGHSISLFRR</sequence>
<gene>
    <name evidence="10" type="ORF">D9753_02570</name>
</gene>
<feature type="transmembrane region" description="Helical" evidence="8">
    <location>
        <begin position="388"/>
        <end position="418"/>
    </location>
</feature>
<organism evidence="10 11">
    <name type="scientific">Streptomyces dangxiongensis</name>
    <dbReference type="NCBI Taxonomy" id="1442032"/>
    <lineage>
        <taxon>Bacteria</taxon>
        <taxon>Bacillati</taxon>
        <taxon>Actinomycetota</taxon>
        <taxon>Actinomycetes</taxon>
        <taxon>Kitasatosporales</taxon>
        <taxon>Streptomycetaceae</taxon>
        <taxon>Streptomyces</taxon>
    </lineage>
</organism>
<keyword evidence="6 8" id="KW-1133">Transmembrane helix</keyword>
<protein>
    <submittedName>
        <fullName evidence="10">Phospholipid carrier-dependent glycosyltransferase</fullName>
    </submittedName>
</protein>
<comment type="subcellular location">
    <subcellularLocation>
        <location evidence="1">Cell membrane</location>
        <topology evidence="1">Multi-pass membrane protein</topology>
    </subcellularLocation>
</comment>
<evidence type="ECO:0000259" key="9">
    <source>
        <dbReference type="Pfam" id="PF02366"/>
    </source>
</evidence>
<dbReference type="GO" id="GO:0000030">
    <property type="term" value="F:mannosyltransferase activity"/>
    <property type="evidence" value="ECO:0007669"/>
    <property type="project" value="InterPro"/>
</dbReference>
<reference evidence="10 11" key="1">
    <citation type="submission" date="2018-10" db="EMBL/GenBank/DDBJ databases">
        <title>The genome of Streptomyces dangxiongensis Z022.</title>
        <authorList>
            <person name="Zhang B."/>
        </authorList>
    </citation>
    <scope>NUCLEOTIDE SEQUENCE [LARGE SCALE GENOMIC DNA]</scope>
    <source>
        <strain evidence="10 11">Z022</strain>
    </source>
</reference>
<evidence type="ECO:0000256" key="6">
    <source>
        <dbReference type="ARBA" id="ARBA00022989"/>
    </source>
</evidence>
<keyword evidence="11" id="KW-1185">Reference proteome</keyword>
<feature type="transmembrane region" description="Helical" evidence="8">
    <location>
        <begin position="480"/>
        <end position="502"/>
    </location>
</feature>
<evidence type="ECO:0000313" key="10">
    <source>
        <dbReference type="EMBL" id="AYN43441.1"/>
    </source>
</evidence>
<keyword evidence="3" id="KW-0328">Glycosyltransferase</keyword>
<feature type="transmembrane region" description="Helical" evidence="8">
    <location>
        <begin position="178"/>
        <end position="203"/>
    </location>
</feature>
<dbReference type="GO" id="GO:0016763">
    <property type="term" value="F:pentosyltransferase activity"/>
    <property type="evidence" value="ECO:0007669"/>
    <property type="project" value="TreeGrafter"/>
</dbReference>
<dbReference type="RefSeq" id="WP_121790858.1">
    <property type="nucleotide sequence ID" value="NZ_CP033073.1"/>
</dbReference>
<keyword evidence="4 10" id="KW-0808">Transferase</keyword>
<dbReference type="PANTHER" id="PTHR33908:SF11">
    <property type="entry name" value="MEMBRANE PROTEIN"/>
    <property type="match status" value="1"/>
</dbReference>
<dbReference type="InterPro" id="IPR003342">
    <property type="entry name" value="ArnT-like_N"/>
</dbReference>
<dbReference type="Pfam" id="PF02366">
    <property type="entry name" value="PMT"/>
    <property type="match status" value="1"/>
</dbReference>
<dbReference type="InterPro" id="IPR050297">
    <property type="entry name" value="LipidA_mod_glycosyltrf_83"/>
</dbReference>
<name>A0A3G2JPA2_9ACTN</name>
<dbReference type="Proteomes" id="UP000268329">
    <property type="component" value="Chromosome"/>
</dbReference>
<feature type="transmembrane region" description="Helical" evidence="8">
    <location>
        <begin position="425"/>
        <end position="444"/>
    </location>
</feature>
<evidence type="ECO:0000256" key="2">
    <source>
        <dbReference type="ARBA" id="ARBA00022475"/>
    </source>
</evidence>
<evidence type="ECO:0000256" key="4">
    <source>
        <dbReference type="ARBA" id="ARBA00022679"/>
    </source>
</evidence>
<feature type="transmembrane region" description="Helical" evidence="8">
    <location>
        <begin position="305"/>
        <end position="328"/>
    </location>
</feature>
<evidence type="ECO:0000313" key="11">
    <source>
        <dbReference type="Proteomes" id="UP000268329"/>
    </source>
</evidence>
<keyword evidence="5 8" id="KW-0812">Transmembrane</keyword>
<keyword evidence="7 8" id="KW-0472">Membrane</keyword>
<dbReference type="KEGG" id="sdd:D9753_02570"/>
<evidence type="ECO:0000256" key="7">
    <source>
        <dbReference type="ARBA" id="ARBA00023136"/>
    </source>
</evidence>
<feature type="transmembrane region" description="Helical" evidence="8">
    <location>
        <begin position="135"/>
        <end position="157"/>
    </location>
</feature>
<dbReference type="AlphaFoldDB" id="A0A3G2JPA2"/>
<feature type="transmembrane region" description="Helical" evidence="8">
    <location>
        <begin position="450"/>
        <end position="468"/>
    </location>
</feature>
<dbReference type="PANTHER" id="PTHR33908">
    <property type="entry name" value="MANNOSYLTRANSFERASE YKCB-RELATED"/>
    <property type="match status" value="1"/>
</dbReference>
<dbReference type="OrthoDB" id="180217at2"/>
<evidence type="ECO:0000256" key="5">
    <source>
        <dbReference type="ARBA" id="ARBA00022692"/>
    </source>
</evidence>
<evidence type="ECO:0000256" key="8">
    <source>
        <dbReference type="SAM" id="Phobius"/>
    </source>
</evidence>
<feature type="domain" description="ArnT-like N-terminal" evidence="9">
    <location>
        <begin position="44"/>
        <end position="241"/>
    </location>
</feature>
<feature type="transmembrane region" description="Helical" evidence="8">
    <location>
        <begin position="37"/>
        <end position="58"/>
    </location>
</feature>
<dbReference type="GO" id="GO:0009103">
    <property type="term" value="P:lipopolysaccharide biosynthetic process"/>
    <property type="evidence" value="ECO:0007669"/>
    <property type="project" value="UniProtKB-ARBA"/>
</dbReference>
<evidence type="ECO:0000256" key="1">
    <source>
        <dbReference type="ARBA" id="ARBA00004651"/>
    </source>
</evidence>
<proteinExistence type="predicted"/>
<dbReference type="EMBL" id="CP033073">
    <property type="protein sequence ID" value="AYN43441.1"/>
    <property type="molecule type" value="Genomic_DNA"/>
</dbReference>
<dbReference type="GO" id="GO:0005886">
    <property type="term" value="C:plasma membrane"/>
    <property type="evidence" value="ECO:0007669"/>
    <property type="project" value="UniProtKB-SubCell"/>
</dbReference>